<dbReference type="EMBL" id="BRYA01000072">
    <property type="protein sequence ID" value="GMI37269.1"/>
    <property type="molecule type" value="Genomic_DNA"/>
</dbReference>
<proteinExistence type="predicted"/>
<keyword evidence="2" id="KW-1185">Reference proteome</keyword>
<sequence length="296" mass="32412">MSTADDSNSSTTKKILEFLSCVVKVVCAKKFKIGLNLETDAESRWNNNIAIIEGIENRESTIERKLVSWFRGSDGLNSHLSKGRLKRASFLILSRCGGVESYDVEIGVEGEGEGGCYFSEAGVGDVGSEALLNSFEEHFVDDEVPTQEAQEEERFLSMELELRSSPTEPPTLGAAASFTAPTPYPSVHHPLTYKSPIPQSPLPHTFVFGKFTTPWKQTVRLSTSTFSPQGSQPVIFGTLPPPSLDPPQADFSQNTNMSLKTFGSEETKTIVVQTPSTKEGEKTGVAYNSLLDMFQE</sequence>
<dbReference type="AlphaFoldDB" id="A0A9W7L784"/>
<name>A0A9W7L784_9STRA</name>
<dbReference type="OrthoDB" id="10437968at2759"/>
<evidence type="ECO:0000313" key="2">
    <source>
        <dbReference type="Proteomes" id="UP001165065"/>
    </source>
</evidence>
<organism evidence="1 2">
    <name type="scientific">Triparma columacea</name>
    <dbReference type="NCBI Taxonomy" id="722753"/>
    <lineage>
        <taxon>Eukaryota</taxon>
        <taxon>Sar</taxon>
        <taxon>Stramenopiles</taxon>
        <taxon>Ochrophyta</taxon>
        <taxon>Bolidophyceae</taxon>
        <taxon>Parmales</taxon>
        <taxon>Triparmaceae</taxon>
        <taxon>Triparma</taxon>
    </lineage>
</organism>
<gene>
    <name evidence="1" type="ORF">TrCOL_g10044</name>
</gene>
<comment type="caution">
    <text evidence="1">The sequence shown here is derived from an EMBL/GenBank/DDBJ whole genome shotgun (WGS) entry which is preliminary data.</text>
</comment>
<accession>A0A9W7L784</accession>
<protein>
    <submittedName>
        <fullName evidence="1">Uncharacterized protein</fullName>
    </submittedName>
</protein>
<dbReference type="Proteomes" id="UP001165065">
    <property type="component" value="Unassembled WGS sequence"/>
</dbReference>
<reference evidence="2" key="1">
    <citation type="journal article" date="2023" name="Commun. Biol.">
        <title>Genome analysis of Parmales, the sister group of diatoms, reveals the evolutionary specialization of diatoms from phago-mixotrophs to photoautotrophs.</title>
        <authorList>
            <person name="Ban H."/>
            <person name="Sato S."/>
            <person name="Yoshikawa S."/>
            <person name="Yamada K."/>
            <person name="Nakamura Y."/>
            <person name="Ichinomiya M."/>
            <person name="Sato N."/>
            <person name="Blanc-Mathieu R."/>
            <person name="Endo H."/>
            <person name="Kuwata A."/>
            <person name="Ogata H."/>
        </authorList>
    </citation>
    <scope>NUCLEOTIDE SEQUENCE [LARGE SCALE GENOMIC DNA]</scope>
</reference>
<evidence type="ECO:0000313" key="1">
    <source>
        <dbReference type="EMBL" id="GMI37269.1"/>
    </source>
</evidence>